<evidence type="ECO:0000256" key="1">
    <source>
        <dbReference type="SAM" id="MobiDB-lite"/>
    </source>
</evidence>
<feature type="compositionally biased region" description="Polar residues" evidence="1">
    <location>
        <begin position="90"/>
        <end position="102"/>
    </location>
</feature>
<organism evidence="2">
    <name type="scientific">Zea mays</name>
    <name type="common">Maize</name>
    <dbReference type="NCBI Taxonomy" id="4577"/>
    <lineage>
        <taxon>Eukaryota</taxon>
        <taxon>Viridiplantae</taxon>
        <taxon>Streptophyta</taxon>
        <taxon>Embryophyta</taxon>
        <taxon>Tracheophyta</taxon>
        <taxon>Spermatophyta</taxon>
        <taxon>Magnoliopsida</taxon>
        <taxon>Liliopsida</taxon>
        <taxon>Poales</taxon>
        <taxon>Poaceae</taxon>
        <taxon>PACMAD clade</taxon>
        <taxon>Panicoideae</taxon>
        <taxon>Andropogonodae</taxon>
        <taxon>Andropogoneae</taxon>
        <taxon>Tripsacinae</taxon>
        <taxon>Zea</taxon>
    </lineage>
</organism>
<protein>
    <submittedName>
        <fullName evidence="2">Brahma1</fullName>
    </submittedName>
</protein>
<reference evidence="2" key="1">
    <citation type="submission" date="2015-12" db="EMBL/GenBank/DDBJ databases">
        <title>Update maize B73 reference genome by single molecule sequencing technologies.</title>
        <authorList>
            <consortium name="Maize Genome Sequencing Project"/>
            <person name="Ware D."/>
        </authorList>
    </citation>
    <scope>NUCLEOTIDE SEQUENCE</scope>
    <source>
        <tissue evidence="2">Seedling</tissue>
    </source>
</reference>
<proteinExistence type="predicted"/>
<dbReference type="EMBL" id="CM000781">
    <property type="protein sequence ID" value="AQK67813.1"/>
    <property type="molecule type" value="Genomic_DNA"/>
</dbReference>
<evidence type="ECO:0000313" key="2">
    <source>
        <dbReference type="EMBL" id="AQK67813.1"/>
    </source>
</evidence>
<gene>
    <name evidence="2" type="ORF">ZEAMMB73_Zm00001d014977</name>
</gene>
<sequence length="102" mass="11665">MSDSMQRKCKNVISKLWRRIDKEGHQMIPNISSWWRRNENSSFRGPAGSTLDLQKIEQRVDGLEYGAVTEFIAAVRIRIIKRGQARQHPASETSSGRSLPRG</sequence>
<accession>A0A1D6GYG8</accession>
<dbReference type="AlphaFoldDB" id="A0A1D6GYG8"/>
<feature type="region of interest" description="Disordered" evidence="1">
    <location>
        <begin position="83"/>
        <end position="102"/>
    </location>
</feature>
<name>A0A1D6GYG8_MAIZE</name>